<reference evidence="4 5" key="1">
    <citation type="submission" date="2019-03" db="EMBL/GenBank/DDBJ databases">
        <title>Genomic Encyclopedia of Type Strains, Phase III (KMG-III): the genomes of soil and plant-associated and newly described type strains.</title>
        <authorList>
            <person name="Whitman W."/>
        </authorList>
    </citation>
    <scope>NUCLEOTIDE SEQUENCE [LARGE SCALE GENOMIC DNA]</scope>
    <source>
        <strain evidence="4 5">CECT 8283</strain>
    </source>
</reference>
<organism evidence="4 5">
    <name type="scientific">Tenacibaculum caenipelagi</name>
    <dbReference type="NCBI Taxonomy" id="1325435"/>
    <lineage>
        <taxon>Bacteria</taxon>
        <taxon>Pseudomonadati</taxon>
        <taxon>Bacteroidota</taxon>
        <taxon>Flavobacteriia</taxon>
        <taxon>Flavobacteriales</taxon>
        <taxon>Flavobacteriaceae</taxon>
        <taxon>Tenacibaculum</taxon>
    </lineage>
</organism>
<proteinExistence type="predicted"/>
<feature type="domain" description="DUF4440" evidence="3">
    <location>
        <begin position="45"/>
        <end position="161"/>
    </location>
</feature>
<feature type="signal peptide" evidence="1">
    <location>
        <begin position="1"/>
        <end position="26"/>
    </location>
</feature>
<protein>
    <submittedName>
        <fullName evidence="4">Uncharacterized protein DUF3471</fullName>
    </submittedName>
</protein>
<keyword evidence="5" id="KW-1185">Reference proteome</keyword>
<dbReference type="InterPro" id="IPR032710">
    <property type="entry name" value="NTF2-like_dom_sf"/>
</dbReference>
<name>A0A4V3D2W7_9FLAO</name>
<dbReference type="SUPFAM" id="SSF54427">
    <property type="entry name" value="NTF2-like"/>
    <property type="match status" value="1"/>
</dbReference>
<evidence type="ECO:0000259" key="2">
    <source>
        <dbReference type="Pfam" id="PF11954"/>
    </source>
</evidence>
<gene>
    <name evidence="4" type="ORF">DFQ07_2577</name>
</gene>
<dbReference type="Pfam" id="PF14534">
    <property type="entry name" value="DUF4440"/>
    <property type="match status" value="1"/>
</dbReference>
<dbReference type="Gene3D" id="3.10.450.50">
    <property type="match status" value="1"/>
</dbReference>
<sequence>MNLKRLKAFRLVIICLTQLTWFSSIAQTNTHNSKNINSSLFEEISRMDSLLFSAYNNAEIDKYKSLISEDIEFFHDKNGLINSKKRIVDSFKKMTTKEKNTAYSITRILVENSLEIHQISGFGAIETGTHQFIETNGSNQKIITQAKFMHLWKKENGNWVITKVFSYDHQPIKEKVNPDKKAISLTTKQMDAYTGAYQFAPEFVLTIVREGHKMFGLAHGDKIEIIPYNTHKFLIATDNSKIEFLVNENEIVTGIEMETKKGKMKAQKITNK</sequence>
<evidence type="ECO:0000256" key="1">
    <source>
        <dbReference type="SAM" id="SignalP"/>
    </source>
</evidence>
<evidence type="ECO:0000313" key="5">
    <source>
        <dbReference type="Proteomes" id="UP000295390"/>
    </source>
</evidence>
<evidence type="ECO:0000259" key="3">
    <source>
        <dbReference type="Pfam" id="PF14534"/>
    </source>
</evidence>
<dbReference type="OrthoDB" id="1357763at2"/>
<dbReference type="Proteomes" id="UP000295390">
    <property type="component" value="Unassembled WGS sequence"/>
</dbReference>
<dbReference type="InterPro" id="IPR027843">
    <property type="entry name" value="DUF4440"/>
</dbReference>
<accession>A0A4V3D2W7</accession>
<comment type="caution">
    <text evidence="4">The sequence shown here is derived from an EMBL/GenBank/DDBJ whole genome shotgun (WGS) entry which is preliminary data.</text>
</comment>
<feature type="chain" id="PRO_5020463753" evidence="1">
    <location>
        <begin position="27"/>
        <end position="272"/>
    </location>
</feature>
<feature type="domain" description="Peptidase S12 Pab87-related C-terminal" evidence="2">
    <location>
        <begin position="180"/>
        <end position="259"/>
    </location>
</feature>
<dbReference type="EMBL" id="SNYH01000005">
    <property type="protein sequence ID" value="TDQ24035.1"/>
    <property type="molecule type" value="Genomic_DNA"/>
</dbReference>
<dbReference type="RefSeq" id="WP_133537356.1">
    <property type="nucleotide sequence ID" value="NZ_SNYH01000005.1"/>
</dbReference>
<dbReference type="Pfam" id="PF11954">
    <property type="entry name" value="DUF3471"/>
    <property type="match status" value="1"/>
</dbReference>
<dbReference type="AlphaFoldDB" id="A0A4V3D2W7"/>
<keyword evidence="1" id="KW-0732">Signal</keyword>
<evidence type="ECO:0000313" key="4">
    <source>
        <dbReference type="EMBL" id="TDQ24035.1"/>
    </source>
</evidence>
<dbReference type="InterPro" id="IPR021860">
    <property type="entry name" value="Peptidase_S12_Pab87-rel_C"/>
</dbReference>